<evidence type="ECO:0000313" key="3">
    <source>
        <dbReference type="Proteomes" id="UP000031327"/>
    </source>
</evidence>
<name>A0A0C1MJ54_9GAMM</name>
<comment type="caution">
    <text evidence="2">The sequence shown here is derived from an EMBL/GenBank/DDBJ whole genome shotgun (WGS) entry which is preliminary data.</text>
</comment>
<dbReference type="AlphaFoldDB" id="A0A0C1MJ54"/>
<keyword evidence="1" id="KW-1133">Transmembrane helix</keyword>
<evidence type="ECO:0000313" key="2">
    <source>
        <dbReference type="EMBL" id="KID57014.1"/>
    </source>
</evidence>
<feature type="transmembrane region" description="Helical" evidence="1">
    <location>
        <begin position="15"/>
        <end position="36"/>
    </location>
</feature>
<organism evidence="2 3">
    <name type="scientific">Pseudoalteromonas luteoviolacea</name>
    <dbReference type="NCBI Taxonomy" id="43657"/>
    <lineage>
        <taxon>Bacteria</taxon>
        <taxon>Pseudomonadati</taxon>
        <taxon>Pseudomonadota</taxon>
        <taxon>Gammaproteobacteria</taxon>
        <taxon>Alteromonadales</taxon>
        <taxon>Pseudoalteromonadaceae</taxon>
        <taxon>Pseudoalteromonas</taxon>
    </lineage>
</organism>
<sequence length="92" mass="10136">MQALKKLQQLNKKRVLSTIWFVVAISWVAMLVILFTTETKSMHITAVTIAAITTEVAVWCTAAVLGVAVVDGRKAIVRAIKNKLTGQRDLKD</sequence>
<keyword evidence="1" id="KW-0472">Membrane</keyword>
<dbReference type="EMBL" id="JWIC01000006">
    <property type="protein sequence ID" value="KID57014.1"/>
    <property type="molecule type" value="Genomic_DNA"/>
</dbReference>
<protein>
    <submittedName>
        <fullName evidence="2">Uncharacterized protein</fullName>
    </submittedName>
</protein>
<dbReference type="OrthoDB" id="6387862at2"/>
<evidence type="ECO:0000256" key="1">
    <source>
        <dbReference type="SAM" id="Phobius"/>
    </source>
</evidence>
<dbReference type="Proteomes" id="UP000031327">
    <property type="component" value="Unassembled WGS sequence"/>
</dbReference>
<gene>
    <name evidence="2" type="ORF">JF50_14205</name>
</gene>
<feature type="transmembrane region" description="Helical" evidence="1">
    <location>
        <begin position="42"/>
        <end position="70"/>
    </location>
</feature>
<keyword evidence="1" id="KW-0812">Transmembrane</keyword>
<accession>A0A0C1MJ54</accession>
<reference evidence="2 3" key="1">
    <citation type="submission" date="2014-12" db="EMBL/GenBank/DDBJ databases">
        <title>Draft Genome Sequence of Pseudoalteromonas luteoviolacea HI1.</title>
        <authorList>
            <person name="Asahina A.Y."/>
            <person name="Hadfield M.G."/>
        </authorList>
    </citation>
    <scope>NUCLEOTIDE SEQUENCE [LARGE SCALE GENOMIC DNA]</scope>
    <source>
        <strain evidence="2 3">HI1</strain>
    </source>
</reference>
<proteinExistence type="predicted"/>
<dbReference type="RefSeq" id="WP_039610074.1">
    <property type="nucleotide sequence ID" value="NZ_JWIC01000006.1"/>
</dbReference>